<comment type="cofactor">
    <cofactor evidence="1">
        <name>Mn(2+)</name>
        <dbReference type="ChEBI" id="CHEBI:29035"/>
    </cofactor>
</comment>
<evidence type="ECO:0000256" key="5">
    <source>
        <dbReference type="ARBA" id="ARBA00022842"/>
    </source>
</evidence>
<evidence type="ECO:0000259" key="7">
    <source>
        <dbReference type="PROSITE" id="PS51462"/>
    </source>
</evidence>
<dbReference type="InterPro" id="IPR045121">
    <property type="entry name" value="CoAse"/>
</dbReference>
<evidence type="ECO:0000256" key="3">
    <source>
        <dbReference type="ARBA" id="ARBA00022723"/>
    </source>
</evidence>
<dbReference type="InterPro" id="IPR015797">
    <property type="entry name" value="NUDIX_hydrolase-like_dom_sf"/>
</dbReference>
<keyword evidence="5" id="KW-0460">Magnesium</keyword>
<dbReference type="RefSeq" id="WP_307324058.1">
    <property type="nucleotide sequence ID" value="NZ_JAUSUG010000005.1"/>
</dbReference>
<dbReference type="Pfam" id="PF00293">
    <property type="entry name" value="NUDIX"/>
    <property type="match status" value="1"/>
</dbReference>
<keyword evidence="9" id="KW-1185">Reference proteome</keyword>
<dbReference type="EMBL" id="JAUSUG010000005">
    <property type="protein sequence ID" value="MDQ0254296.1"/>
    <property type="molecule type" value="Genomic_DNA"/>
</dbReference>
<evidence type="ECO:0000256" key="2">
    <source>
        <dbReference type="ARBA" id="ARBA00001946"/>
    </source>
</evidence>
<dbReference type="InterPro" id="IPR000086">
    <property type="entry name" value="NUDIX_hydrolase_dom"/>
</dbReference>
<dbReference type="PROSITE" id="PS51462">
    <property type="entry name" value="NUDIX"/>
    <property type="match status" value="1"/>
</dbReference>
<sequence length="210" mass="24663">MENLNQGWLHHFRSRKGQIMDFNKYHRFALFVPLMKINGEYHMIFEVRAENIRQPGEICFPGGKVDSTDPSHEAAAIRELSEELGVTPSKVEIIGELDYMITPYKLILYPFLGIIEEDANISKNDGEVREVLYVPLSELLIMEPMEHHIYLKVEPEKEFPYHLIPNGEDYNWRTGSVKELFYEYNNYVIWGITARILAHVIEEMKQFIEN</sequence>
<keyword evidence="6" id="KW-0464">Manganese</keyword>
<reference evidence="8 9" key="1">
    <citation type="submission" date="2023-07" db="EMBL/GenBank/DDBJ databases">
        <title>Genomic Encyclopedia of Type Strains, Phase IV (KMG-IV): sequencing the most valuable type-strain genomes for metagenomic binning, comparative biology and taxonomic classification.</title>
        <authorList>
            <person name="Goeker M."/>
        </authorList>
    </citation>
    <scope>NUCLEOTIDE SEQUENCE [LARGE SCALE GENOMIC DNA]</scope>
    <source>
        <strain evidence="8 9">DSM 9768</strain>
    </source>
</reference>
<dbReference type="PANTHER" id="PTHR12992">
    <property type="entry name" value="NUDIX HYDROLASE"/>
    <property type="match status" value="1"/>
</dbReference>
<dbReference type="Gene3D" id="3.90.79.10">
    <property type="entry name" value="Nucleoside Triphosphate Pyrophosphohydrolase"/>
    <property type="match status" value="1"/>
</dbReference>
<dbReference type="Proteomes" id="UP001230005">
    <property type="component" value="Unassembled WGS sequence"/>
</dbReference>
<proteinExistence type="predicted"/>
<dbReference type="PANTHER" id="PTHR12992:SF11">
    <property type="entry name" value="MITOCHONDRIAL COENZYME A DIPHOSPHATASE NUDT8"/>
    <property type="match status" value="1"/>
</dbReference>
<comment type="cofactor">
    <cofactor evidence="2">
        <name>Mg(2+)</name>
        <dbReference type="ChEBI" id="CHEBI:18420"/>
    </cofactor>
</comment>
<keyword evidence="4" id="KW-0378">Hydrolase</keyword>
<accession>A0ABT9ZST2</accession>
<dbReference type="SUPFAM" id="SSF55811">
    <property type="entry name" value="Nudix"/>
    <property type="match status" value="1"/>
</dbReference>
<gene>
    <name evidence="8" type="ORF">J2S74_001671</name>
</gene>
<evidence type="ECO:0000313" key="8">
    <source>
        <dbReference type="EMBL" id="MDQ0254296.1"/>
    </source>
</evidence>
<dbReference type="CDD" id="cd03426">
    <property type="entry name" value="NUDIX_CoAse_Nudt7"/>
    <property type="match status" value="1"/>
</dbReference>
<evidence type="ECO:0000313" key="9">
    <source>
        <dbReference type="Proteomes" id="UP001230005"/>
    </source>
</evidence>
<evidence type="ECO:0000256" key="6">
    <source>
        <dbReference type="ARBA" id="ARBA00023211"/>
    </source>
</evidence>
<organism evidence="8 9">
    <name type="scientific">Evansella vedderi</name>
    <dbReference type="NCBI Taxonomy" id="38282"/>
    <lineage>
        <taxon>Bacteria</taxon>
        <taxon>Bacillati</taxon>
        <taxon>Bacillota</taxon>
        <taxon>Bacilli</taxon>
        <taxon>Bacillales</taxon>
        <taxon>Bacillaceae</taxon>
        <taxon>Evansella</taxon>
    </lineage>
</organism>
<comment type="caution">
    <text evidence="8">The sequence shown here is derived from an EMBL/GenBank/DDBJ whole genome shotgun (WGS) entry which is preliminary data.</text>
</comment>
<protein>
    <submittedName>
        <fullName evidence="8">8-oxo-dGTP pyrophosphatase MutT (NUDIX family)</fullName>
    </submittedName>
</protein>
<evidence type="ECO:0000256" key="1">
    <source>
        <dbReference type="ARBA" id="ARBA00001936"/>
    </source>
</evidence>
<evidence type="ECO:0000256" key="4">
    <source>
        <dbReference type="ARBA" id="ARBA00022801"/>
    </source>
</evidence>
<keyword evidence="3" id="KW-0479">Metal-binding</keyword>
<name>A0ABT9ZST2_9BACI</name>
<feature type="domain" description="Nudix hydrolase" evidence="7">
    <location>
        <begin position="24"/>
        <end position="158"/>
    </location>
</feature>